<feature type="non-terminal residue" evidence="2">
    <location>
        <position position="1"/>
    </location>
</feature>
<evidence type="ECO:0000313" key="2">
    <source>
        <dbReference type="EMBL" id="MBD0837090.1"/>
    </source>
</evidence>
<sequence>LFYIKNTKIVGISSVSAATVNVGVNLILIPIIGVWGAVVAAIAAELTRFIFNLYQERRYLNKKLQAESQE</sequence>
<dbReference type="Proteomes" id="UP000602057">
    <property type="component" value="Unassembled WGS sequence"/>
</dbReference>
<reference evidence="2" key="2">
    <citation type="submission" date="2020-09" db="EMBL/GenBank/DDBJ databases">
        <authorList>
            <person name="Wu Z."/>
        </authorList>
    </citation>
    <scope>NUCLEOTIDE SEQUENCE</scope>
    <source>
        <strain evidence="2">SC17</strain>
    </source>
</reference>
<name>A0A8J6UD42_9FLAO</name>
<feature type="transmembrane region" description="Helical" evidence="1">
    <location>
        <begin position="27"/>
        <end position="51"/>
    </location>
</feature>
<keyword evidence="1" id="KW-0472">Membrane</keyword>
<dbReference type="EMBL" id="JACVXC010000078">
    <property type="protein sequence ID" value="MBD0837090.1"/>
    <property type="molecule type" value="Genomic_DNA"/>
</dbReference>
<evidence type="ECO:0000256" key="1">
    <source>
        <dbReference type="SAM" id="Phobius"/>
    </source>
</evidence>
<proteinExistence type="predicted"/>
<accession>A0A8J6UD42</accession>
<protein>
    <submittedName>
        <fullName evidence="2">Polysaccharide biosynthesis C-terminal domain-containing protein</fullName>
    </submittedName>
</protein>
<gene>
    <name evidence="2" type="ORF">ICJ84_16820</name>
</gene>
<keyword evidence="1" id="KW-1133">Transmembrane helix</keyword>
<comment type="caution">
    <text evidence="2">The sequence shown here is derived from an EMBL/GenBank/DDBJ whole genome shotgun (WGS) entry which is preliminary data.</text>
</comment>
<dbReference type="AlphaFoldDB" id="A0A8J6UD42"/>
<evidence type="ECO:0000313" key="3">
    <source>
        <dbReference type="Proteomes" id="UP000602057"/>
    </source>
</evidence>
<reference evidence="2" key="1">
    <citation type="journal article" date="2013" name="Int. J. Syst. Evol. Microbiol.">
        <title>Aestuariibaculum suncheonense gen. nov., sp. nov., a marine bacterium of the family Flavobacteriaceae isolated from a tidal flat and emended descriptions of the genera Gaetbulibacter and Tamlana.</title>
        <authorList>
            <person name="Jeong S.H."/>
            <person name="Park M.S."/>
            <person name="Jin H.M."/>
            <person name="Lee K."/>
            <person name="Park W."/>
            <person name="Jeon C.O."/>
        </authorList>
    </citation>
    <scope>NUCLEOTIDE SEQUENCE</scope>
    <source>
        <strain evidence="2">SC17</strain>
    </source>
</reference>
<keyword evidence="1" id="KW-0812">Transmembrane</keyword>
<organism evidence="2 3">
    <name type="scientific">Aestuariibaculum suncheonense</name>
    <dbReference type="NCBI Taxonomy" id="1028745"/>
    <lineage>
        <taxon>Bacteria</taxon>
        <taxon>Pseudomonadati</taxon>
        <taxon>Bacteroidota</taxon>
        <taxon>Flavobacteriia</taxon>
        <taxon>Flavobacteriales</taxon>
        <taxon>Flavobacteriaceae</taxon>
    </lineage>
</organism>
<keyword evidence="3" id="KW-1185">Reference proteome</keyword>